<feature type="transmembrane region" description="Helical" evidence="5">
    <location>
        <begin position="83"/>
        <end position="106"/>
    </location>
</feature>
<dbReference type="AlphaFoldDB" id="A0A915KCE0"/>
<evidence type="ECO:0000313" key="6">
    <source>
        <dbReference type="Proteomes" id="UP000887565"/>
    </source>
</evidence>
<keyword evidence="2 5" id="KW-0812">Transmembrane</keyword>
<evidence type="ECO:0000256" key="2">
    <source>
        <dbReference type="ARBA" id="ARBA00022692"/>
    </source>
</evidence>
<evidence type="ECO:0000313" key="7">
    <source>
        <dbReference type="WBParaSite" id="nRc.2.0.1.t36438-RA"/>
    </source>
</evidence>
<comment type="subcellular location">
    <subcellularLocation>
        <location evidence="1">Membrane</location>
        <topology evidence="1">Multi-pass membrane protein</topology>
    </subcellularLocation>
</comment>
<feature type="transmembrane region" description="Helical" evidence="5">
    <location>
        <begin position="142"/>
        <end position="163"/>
    </location>
</feature>
<keyword evidence="3 5" id="KW-1133">Transmembrane helix</keyword>
<protein>
    <submittedName>
        <fullName evidence="7">Post-GPI attachment to proteins factor 2</fullName>
    </submittedName>
</protein>
<dbReference type="InterPro" id="IPR019408">
    <property type="entry name" value="7TM_GPCR_serpentine_rcpt_Srab"/>
</dbReference>
<accession>A0A915KCE0</accession>
<organism evidence="6 7">
    <name type="scientific">Romanomermis culicivorax</name>
    <name type="common">Nematode worm</name>
    <dbReference type="NCBI Taxonomy" id="13658"/>
    <lineage>
        <taxon>Eukaryota</taxon>
        <taxon>Metazoa</taxon>
        <taxon>Ecdysozoa</taxon>
        <taxon>Nematoda</taxon>
        <taxon>Enoplea</taxon>
        <taxon>Dorylaimia</taxon>
        <taxon>Mermithida</taxon>
        <taxon>Mermithoidea</taxon>
        <taxon>Mermithidae</taxon>
        <taxon>Romanomermis</taxon>
    </lineage>
</organism>
<evidence type="ECO:0000256" key="4">
    <source>
        <dbReference type="ARBA" id="ARBA00023136"/>
    </source>
</evidence>
<keyword evidence="4 5" id="KW-0472">Membrane</keyword>
<name>A0A915KCE0_ROMCU</name>
<sequence length="200" mass="23045">MQVKIEEFCSGNDICRSGFDQLCSKLWKKSFISTSSPKIILRNSFFIWLTPAVAYFVYTFYDASNLEKLSCYCQASTAIPNTFIYQFVSYFVISVQITTCFIYAAVYHLNRKHFDDFGGGGRSDQGLSTRYNVWSNIQATKWLLPVAIFHSILSASIIFMSIMNNALKFMSSPVDFLQFSWAVYLLFSFDRFMHPILAVR</sequence>
<feature type="transmembrane region" description="Helical" evidence="5">
    <location>
        <begin position="45"/>
        <end position="63"/>
    </location>
</feature>
<proteinExistence type="predicted"/>
<dbReference type="Proteomes" id="UP000887565">
    <property type="component" value="Unplaced"/>
</dbReference>
<reference evidence="7" key="1">
    <citation type="submission" date="2022-11" db="UniProtKB">
        <authorList>
            <consortium name="WormBaseParasite"/>
        </authorList>
    </citation>
    <scope>IDENTIFICATION</scope>
</reference>
<dbReference type="WBParaSite" id="nRc.2.0.1.t36438-RA">
    <property type="protein sequence ID" value="nRc.2.0.1.t36438-RA"/>
    <property type="gene ID" value="nRc.2.0.1.g36438"/>
</dbReference>
<keyword evidence="6" id="KW-1185">Reference proteome</keyword>
<evidence type="ECO:0000256" key="5">
    <source>
        <dbReference type="SAM" id="Phobius"/>
    </source>
</evidence>
<dbReference type="Pfam" id="PF10292">
    <property type="entry name" value="7TM_GPCR_Srab"/>
    <property type="match status" value="1"/>
</dbReference>
<dbReference type="GO" id="GO:0016020">
    <property type="term" value="C:membrane"/>
    <property type="evidence" value="ECO:0007669"/>
    <property type="project" value="UniProtKB-SubCell"/>
</dbReference>
<evidence type="ECO:0000256" key="3">
    <source>
        <dbReference type="ARBA" id="ARBA00022989"/>
    </source>
</evidence>
<evidence type="ECO:0000256" key="1">
    <source>
        <dbReference type="ARBA" id="ARBA00004141"/>
    </source>
</evidence>